<reference evidence="10" key="1">
    <citation type="submission" date="2021-01" db="EMBL/GenBank/DDBJ databases">
        <title>Whole genome shotgun sequence of Virgisporangium ochraceum NBRC 16418.</title>
        <authorList>
            <person name="Komaki H."/>
            <person name="Tamura T."/>
        </authorList>
    </citation>
    <scope>NUCLEOTIDE SEQUENCE</scope>
    <source>
        <strain evidence="10">NBRC 16418</strain>
    </source>
</reference>
<feature type="domain" description="ABC transmembrane type-1" evidence="9">
    <location>
        <begin position="107"/>
        <end position="299"/>
    </location>
</feature>
<evidence type="ECO:0000256" key="5">
    <source>
        <dbReference type="ARBA" id="ARBA00022989"/>
    </source>
</evidence>
<evidence type="ECO:0000256" key="6">
    <source>
        <dbReference type="ARBA" id="ARBA00023136"/>
    </source>
</evidence>
<feature type="transmembrane region" description="Helical" evidence="7">
    <location>
        <begin position="106"/>
        <end position="130"/>
    </location>
</feature>
<dbReference type="PANTHER" id="PTHR43744">
    <property type="entry name" value="ABC TRANSPORTER PERMEASE PROTEIN MG189-RELATED-RELATED"/>
    <property type="match status" value="1"/>
</dbReference>
<evidence type="ECO:0000256" key="7">
    <source>
        <dbReference type="RuleBase" id="RU363032"/>
    </source>
</evidence>
<feature type="transmembrane region" description="Helical" evidence="7">
    <location>
        <begin position="178"/>
        <end position="198"/>
    </location>
</feature>
<dbReference type="InterPro" id="IPR000515">
    <property type="entry name" value="MetI-like"/>
</dbReference>
<keyword evidence="5 7" id="KW-1133">Transmembrane helix</keyword>
<dbReference type="GO" id="GO:0005886">
    <property type="term" value="C:plasma membrane"/>
    <property type="evidence" value="ECO:0007669"/>
    <property type="project" value="UniProtKB-SubCell"/>
</dbReference>
<keyword evidence="3" id="KW-1003">Cell membrane</keyword>
<proteinExistence type="inferred from homology"/>
<evidence type="ECO:0000256" key="4">
    <source>
        <dbReference type="ARBA" id="ARBA00022692"/>
    </source>
</evidence>
<feature type="region of interest" description="Disordered" evidence="8">
    <location>
        <begin position="1"/>
        <end position="28"/>
    </location>
</feature>
<evidence type="ECO:0000256" key="3">
    <source>
        <dbReference type="ARBA" id="ARBA00022475"/>
    </source>
</evidence>
<dbReference type="CDD" id="cd06261">
    <property type="entry name" value="TM_PBP2"/>
    <property type="match status" value="1"/>
</dbReference>
<dbReference type="SUPFAM" id="SSF161098">
    <property type="entry name" value="MetI-like"/>
    <property type="match status" value="1"/>
</dbReference>
<comment type="similarity">
    <text evidence="7">Belongs to the binding-protein-dependent transport system permease family.</text>
</comment>
<dbReference type="PANTHER" id="PTHR43744:SF6">
    <property type="entry name" value="ABC TRANSPORTER PERMEASE PROTEIN YESQ-RELATED"/>
    <property type="match status" value="1"/>
</dbReference>
<dbReference type="InterPro" id="IPR035906">
    <property type="entry name" value="MetI-like_sf"/>
</dbReference>
<dbReference type="EMBL" id="BOPH01000025">
    <property type="protein sequence ID" value="GIJ67391.1"/>
    <property type="molecule type" value="Genomic_DNA"/>
</dbReference>
<dbReference type="Gene3D" id="1.10.3720.10">
    <property type="entry name" value="MetI-like"/>
    <property type="match status" value="1"/>
</dbReference>
<name>A0A8J4EA57_9ACTN</name>
<keyword evidence="2 7" id="KW-0813">Transport</keyword>
<dbReference type="Proteomes" id="UP000635606">
    <property type="component" value="Unassembled WGS sequence"/>
</dbReference>
<keyword evidence="6 7" id="KW-0472">Membrane</keyword>
<dbReference type="PROSITE" id="PS50928">
    <property type="entry name" value="ABC_TM1"/>
    <property type="match status" value="1"/>
</dbReference>
<feature type="transmembrane region" description="Helical" evidence="7">
    <location>
        <begin position="142"/>
        <end position="166"/>
    </location>
</feature>
<evidence type="ECO:0000256" key="1">
    <source>
        <dbReference type="ARBA" id="ARBA00004651"/>
    </source>
</evidence>
<comment type="caution">
    <text evidence="10">The sequence shown here is derived from an EMBL/GenBank/DDBJ whole genome shotgun (WGS) entry which is preliminary data.</text>
</comment>
<sequence>MGQATTRLPVPQQPRASGGPGHRRQANREELLRKRRQTELTKSVFRFIAIVAVLAVVLYPLLWMLGTSFKSPTEVNSSNSLRPEEFWPQNYPDGWKALPSVTFGRFFLNSTVIALATVVGNCVSCLVAAYAFARLRFPLRGLWFALMIATLLLPSHVLIVPQYILFNYFGWISTPLPLIVPKILATEAFFIFLMVQFMRGIPRDLDEAAKIDGCSPYGVFWHIILPLSKPALVTTAIFSFIWTWNDFFTQLIYLSGGENLTIPVGLRMFQDSGGQNSIGPMFAMSVLSLLPVFLFFVAFQRMLVQGINTSGLKG</sequence>
<keyword evidence="11" id="KW-1185">Reference proteome</keyword>
<evidence type="ECO:0000313" key="10">
    <source>
        <dbReference type="EMBL" id="GIJ67391.1"/>
    </source>
</evidence>
<evidence type="ECO:0000256" key="2">
    <source>
        <dbReference type="ARBA" id="ARBA00022448"/>
    </source>
</evidence>
<evidence type="ECO:0000313" key="11">
    <source>
        <dbReference type="Proteomes" id="UP000635606"/>
    </source>
</evidence>
<feature type="transmembrane region" description="Helical" evidence="7">
    <location>
        <begin position="43"/>
        <end position="62"/>
    </location>
</feature>
<dbReference type="Pfam" id="PF00528">
    <property type="entry name" value="BPD_transp_1"/>
    <property type="match status" value="1"/>
</dbReference>
<feature type="transmembrane region" description="Helical" evidence="7">
    <location>
        <begin position="278"/>
        <end position="299"/>
    </location>
</feature>
<gene>
    <name evidence="10" type="ORF">Voc01_023080</name>
</gene>
<organism evidence="10 11">
    <name type="scientific">Virgisporangium ochraceum</name>
    <dbReference type="NCBI Taxonomy" id="65505"/>
    <lineage>
        <taxon>Bacteria</taxon>
        <taxon>Bacillati</taxon>
        <taxon>Actinomycetota</taxon>
        <taxon>Actinomycetes</taxon>
        <taxon>Micromonosporales</taxon>
        <taxon>Micromonosporaceae</taxon>
        <taxon>Virgisporangium</taxon>
    </lineage>
</organism>
<feature type="transmembrane region" description="Helical" evidence="7">
    <location>
        <begin position="219"/>
        <end position="244"/>
    </location>
</feature>
<keyword evidence="4 7" id="KW-0812">Transmembrane</keyword>
<accession>A0A8J4EA57</accession>
<evidence type="ECO:0000259" key="9">
    <source>
        <dbReference type="PROSITE" id="PS50928"/>
    </source>
</evidence>
<evidence type="ECO:0000256" key="8">
    <source>
        <dbReference type="SAM" id="MobiDB-lite"/>
    </source>
</evidence>
<dbReference type="GO" id="GO:0055085">
    <property type="term" value="P:transmembrane transport"/>
    <property type="evidence" value="ECO:0007669"/>
    <property type="project" value="InterPro"/>
</dbReference>
<dbReference type="AlphaFoldDB" id="A0A8J4EA57"/>
<comment type="subcellular location">
    <subcellularLocation>
        <location evidence="1 7">Cell membrane</location>
        <topology evidence="1 7">Multi-pass membrane protein</topology>
    </subcellularLocation>
</comment>
<protein>
    <submittedName>
        <fullName evidence="10">Sugar ABC transporter permease</fullName>
    </submittedName>
</protein>